<dbReference type="AlphaFoldDB" id="A0A9J7BLS1"/>
<feature type="region of interest" description="Disordered" evidence="1">
    <location>
        <begin position="118"/>
        <end position="139"/>
    </location>
</feature>
<feature type="domain" description="4Fe-4S ferredoxin-type" evidence="2">
    <location>
        <begin position="65"/>
        <end position="94"/>
    </location>
</feature>
<dbReference type="PROSITE" id="PS51379">
    <property type="entry name" value="4FE4S_FER_2"/>
    <property type="match status" value="2"/>
</dbReference>
<evidence type="ECO:0000313" key="3">
    <source>
        <dbReference type="EMBL" id="UWZ83591.1"/>
    </source>
</evidence>
<evidence type="ECO:0000256" key="1">
    <source>
        <dbReference type="SAM" id="MobiDB-lite"/>
    </source>
</evidence>
<dbReference type="SUPFAM" id="SSF54862">
    <property type="entry name" value="4Fe-4S ferredoxins"/>
    <property type="match status" value="1"/>
</dbReference>
<name>A0A9J7BLS1_9BACT</name>
<dbReference type="Proteomes" id="UP001059380">
    <property type="component" value="Chromosome"/>
</dbReference>
<proteinExistence type="predicted"/>
<dbReference type="RefSeq" id="WP_260792926.1">
    <property type="nucleotide sequence ID" value="NZ_CP093313.1"/>
</dbReference>
<gene>
    <name evidence="3" type="ORF">MOP44_23865</name>
</gene>
<evidence type="ECO:0000313" key="4">
    <source>
        <dbReference type="Proteomes" id="UP001059380"/>
    </source>
</evidence>
<dbReference type="InterPro" id="IPR017896">
    <property type="entry name" value="4Fe4S_Fe-S-bd"/>
</dbReference>
<keyword evidence="4" id="KW-1185">Reference proteome</keyword>
<organism evidence="3 4">
    <name type="scientific">Occallatibacter riparius</name>
    <dbReference type="NCBI Taxonomy" id="1002689"/>
    <lineage>
        <taxon>Bacteria</taxon>
        <taxon>Pseudomonadati</taxon>
        <taxon>Acidobacteriota</taxon>
        <taxon>Terriglobia</taxon>
        <taxon>Terriglobales</taxon>
        <taxon>Acidobacteriaceae</taxon>
        <taxon>Occallatibacter</taxon>
    </lineage>
</organism>
<dbReference type="KEGG" id="orp:MOP44_23865"/>
<dbReference type="Gene3D" id="3.30.70.3270">
    <property type="match status" value="1"/>
</dbReference>
<dbReference type="EMBL" id="CP093313">
    <property type="protein sequence ID" value="UWZ83591.1"/>
    <property type="molecule type" value="Genomic_DNA"/>
</dbReference>
<evidence type="ECO:0000259" key="2">
    <source>
        <dbReference type="PROSITE" id="PS51379"/>
    </source>
</evidence>
<sequence>MNMLLMLWKNFWSGPRTLLFPERPRVTQRFRGLVQFDPDKCGGCAICKFRCTSRAIDFKGGKGEFTWSYNPGQCTFCGRCVEGCKDHALSQEMAPPPIYTTSGELKKSYTVARKATVKPATAPAAQTSTPATSNIGGAQ</sequence>
<feature type="compositionally biased region" description="Low complexity" evidence="1">
    <location>
        <begin position="118"/>
        <end position="133"/>
    </location>
</feature>
<feature type="domain" description="4Fe-4S ferredoxin-type" evidence="2">
    <location>
        <begin position="32"/>
        <end position="61"/>
    </location>
</feature>
<accession>A0A9J7BLS1</accession>
<dbReference type="Pfam" id="PF12838">
    <property type="entry name" value="Fer4_7"/>
    <property type="match status" value="1"/>
</dbReference>
<reference evidence="3" key="1">
    <citation type="submission" date="2021-04" db="EMBL/GenBank/DDBJ databases">
        <title>Phylogenetic analysis of Acidobacteriaceae.</title>
        <authorList>
            <person name="Qiu L."/>
            <person name="Zhang Q."/>
        </authorList>
    </citation>
    <scope>NUCLEOTIDE SEQUENCE</scope>
    <source>
        <strain evidence="3">DSM 25168</strain>
    </source>
</reference>
<protein>
    <submittedName>
        <fullName evidence="3">4Fe-4S dicluster domain-containing protein</fullName>
    </submittedName>
</protein>